<dbReference type="AlphaFoldDB" id="K2P1Q2"/>
<organism evidence="3 4">
    <name type="scientific">Galbibacter marinus</name>
    <dbReference type="NCBI Taxonomy" id="555500"/>
    <lineage>
        <taxon>Bacteria</taxon>
        <taxon>Pseudomonadati</taxon>
        <taxon>Bacteroidota</taxon>
        <taxon>Flavobacteriia</taxon>
        <taxon>Flavobacteriales</taxon>
        <taxon>Flavobacteriaceae</taxon>
        <taxon>Galbibacter</taxon>
    </lineage>
</organism>
<feature type="transmembrane region" description="Helical" evidence="1">
    <location>
        <begin position="51"/>
        <end position="69"/>
    </location>
</feature>
<name>K2P1Q2_9FLAO</name>
<protein>
    <recommendedName>
        <fullName evidence="2">Inner membrane protein YgaP-like transmembrane domain-containing protein</fullName>
    </recommendedName>
</protein>
<keyword evidence="1" id="KW-0812">Transmembrane</keyword>
<gene>
    <name evidence="3" type="ORF">I215_09566</name>
</gene>
<comment type="caution">
    <text evidence="3">The sequence shown here is derived from an EMBL/GenBank/DDBJ whole genome shotgun (WGS) entry which is preliminary data.</text>
</comment>
<evidence type="ECO:0000313" key="4">
    <source>
        <dbReference type="Proteomes" id="UP000007364"/>
    </source>
</evidence>
<evidence type="ECO:0000256" key="1">
    <source>
        <dbReference type="SAM" id="Phobius"/>
    </source>
</evidence>
<evidence type="ECO:0000313" key="3">
    <source>
        <dbReference type="EMBL" id="EKF54958.1"/>
    </source>
</evidence>
<feature type="transmembrane region" description="Helical" evidence="1">
    <location>
        <begin position="27"/>
        <end position="45"/>
    </location>
</feature>
<sequence>MNLELIKILYKKMPMKIKINMSKKDKLIRVIIAFVIAMLFFFQIIKGILGVILMLLAIAILLTCFFRVCPLYKVCGISTNQSKT</sequence>
<feature type="domain" description="Inner membrane protein YgaP-like transmembrane" evidence="2">
    <location>
        <begin position="18"/>
        <end position="82"/>
    </location>
</feature>
<dbReference type="EMBL" id="AMSG01000012">
    <property type="protein sequence ID" value="EKF54958.1"/>
    <property type="molecule type" value="Genomic_DNA"/>
</dbReference>
<dbReference type="Pfam" id="PF11127">
    <property type="entry name" value="YgaP-like_TM"/>
    <property type="match status" value="1"/>
</dbReference>
<dbReference type="InterPro" id="IPR021309">
    <property type="entry name" value="YgaP-like_TM"/>
</dbReference>
<keyword evidence="4" id="KW-1185">Reference proteome</keyword>
<dbReference type="STRING" id="555500.I215_09566"/>
<evidence type="ECO:0000259" key="2">
    <source>
        <dbReference type="Pfam" id="PF11127"/>
    </source>
</evidence>
<proteinExistence type="predicted"/>
<accession>K2P1Q2</accession>
<keyword evidence="1" id="KW-1133">Transmembrane helix</keyword>
<reference evidence="3 4" key="1">
    <citation type="journal article" date="2012" name="J. Bacteriol.">
        <title>Genome Sequence of Galbibacter marinum Type Strain ck-I2-15.</title>
        <authorList>
            <person name="Lai Q."/>
            <person name="Li C."/>
            <person name="Shao Z."/>
        </authorList>
    </citation>
    <scope>NUCLEOTIDE SEQUENCE [LARGE SCALE GENOMIC DNA]</scope>
    <source>
        <strain evidence="4">ck-I2-15</strain>
    </source>
</reference>
<keyword evidence="1" id="KW-0472">Membrane</keyword>
<dbReference type="Proteomes" id="UP000007364">
    <property type="component" value="Unassembled WGS sequence"/>
</dbReference>